<organism evidence="1 2">
    <name type="scientific">Pneumocystis oryctolagi</name>
    <dbReference type="NCBI Taxonomy" id="42067"/>
    <lineage>
        <taxon>Eukaryota</taxon>
        <taxon>Fungi</taxon>
        <taxon>Dikarya</taxon>
        <taxon>Ascomycota</taxon>
        <taxon>Taphrinomycotina</taxon>
        <taxon>Pneumocystomycetes</taxon>
        <taxon>Pneumocystaceae</taxon>
        <taxon>Pneumocystis</taxon>
    </lineage>
</organism>
<name>A0ACB7CFF0_9ASCO</name>
<sequence>MLIESAYDAQLSRTRGRPLVRGVVSPAVVFSFVCVTGLLGTASLGCTGRMTAWLGVGNMFLYAGVYTPLKRWSIVNTWVGAVVGAVPPLMGWSARTGGDLMGHGGGWVLAGIVYAWQFPHFNALSWGFREEYARTGYRMMCVTHPALNARVALRYSLWCLVLCWALPMTGLLDRFYLVDSTVVNAFMAIYAWRFYRHPCAKSARELFFASLVHLPSVFLLALAHKILALWRTQYTLHG</sequence>
<proteinExistence type="predicted"/>
<comment type="caution">
    <text evidence="1">The sequence shown here is derived from an EMBL/GenBank/DDBJ whole genome shotgun (WGS) entry which is preliminary data.</text>
</comment>
<keyword evidence="2" id="KW-1185">Reference proteome</keyword>
<gene>
    <name evidence="1" type="ORF">PORY_000093</name>
</gene>
<dbReference type="Proteomes" id="UP000768646">
    <property type="component" value="Unassembled WGS sequence"/>
</dbReference>
<accession>A0ACB7CFF0</accession>
<evidence type="ECO:0000313" key="1">
    <source>
        <dbReference type="EMBL" id="KAG4306105.1"/>
    </source>
</evidence>
<dbReference type="EMBL" id="JABTEG010000001">
    <property type="protein sequence ID" value="KAG4306105.1"/>
    <property type="molecule type" value="Genomic_DNA"/>
</dbReference>
<evidence type="ECO:0000313" key="2">
    <source>
        <dbReference type="Proteomes" id="UP000768646"/>
    </source>
</evidence>
<reference evidence="1 2" key="1">
    <citation type="journal article" date="2021" name="Commun. Biol.">
        <title>Genomic insights into the host specific adaptation of the Pneumocystis genus.</title>
        <authorList>
            <person name="Cisse O.H."/>
            <person name="Ma L."/>
            <person name="Dekker J.P."/>
            <person name="Khil P.P."/>
            <person name="Youn J.-H."/>
            <person name="Brenchley J.M."/>
            <person name="Blair R."/>
            <person name="Pahar B."/>
            <person name="Chabe M."/>
            <person name="Van Rompay K.K.A."/>
            <person name="Keesler R."/>
            <person name="Sukura A."/>
            <person name="Hirsch V."/>
            <person name="Kutty G."/>
            <person name="Liu Y."/>
            <person name="Peng L."/>
            <person name="Chen J."/>
            <person name="Song J."/>
            <person name="Weissenbacher-Lang C."/>
            <person name="Xu J."/>
            <person name="Upham N.S."/>
            <person name="Stajich J.E."/>
            <person name="Cuomo C.A."/>
            <person name="Cushion M.T."/>
            <person name="Kovacs J.A."/>
        </authorList>
    </citation>
    <scope>NUCLEOTIDE SEQUENCE [LARGE SCALE GENOMIC DNA]</scope>
    <source>
        <strain evidence="1 2">RABM</strain>
    </source>
</reference>
<protein>
    <submittedName>
        <fullName evidence="1">Uncharacterized protein</fullName>
    </submittedName>
</protein>